<dbReference type="AlphaFoldDB" id="A0A3P5X9V0"/>
<dbReference type="Pfam" id="PF05751">
    <property type="entry name" value="FixH"/>
    <property type="match status" value="1"/>
</dbReference>
<evidence type="ECO:0000313" key="2">
    <source>
        <dbReference type="Proteomes" id="UP000277498"/>
    </source>
</evidence>
<keyword evidence="2" id="KW-1185">Reference proteome</keyword>
<protein>
    <submittedName>
        <fullName evidence="1">FixH</fullName>
    </submittedName>
</protein>
<evidence type="ECO:0000313" key="1">
    <source>
        <dbReference type="EMBL" id="VDC25207.1"/>
    </source>
</evidence>
<proteinExistence type="predicted"/>
<dbReference type="OrthoDB" id="1495896at2"/>
<dbReference type="InterPro" id="IPR008620">
    <property type="entry name" value="FixH"/>
</dbReference>
<accession>A0A3P5X9V0</accession>
<sequence>MTEARARELKGRHVLAIVLCAFGVIIGVNLVLAWKAVSTFPGLDVQSSYVAGQNFDARRAAQEALGWTVAHDYGDGRFRLSFTDAAGAPVEVSELKVLIGRTTIARDDTQPEFTWLNGSYEADVELPTGEWMMKITAVAKDGTLFERRDDFIVRN</sequence>
<name>A0A3P5X9V0_9RHOB</name>
<gene>
    <name evidence="1" type="ORF">XINFAN_01445</name>
</gene>
<dbReference type="InterPro" id="IPR018037">
    <property type="entry name" value="FixH_proteobacterial"/>
</dbReference>
<dbReference type="Proteomes" id="UP000277498">
    <property type="component" value="Unassembled WGS sequence"/>
</dbReference>
<reference evidence="1 2" key="1">
    <citation type="submission" date="2018-11" db="EMBL/GenBank/DDBJ databases">
        <authorList>
            <person name="Criscuolo A."/>
        </authorList>
    </citation>
    <scope>NUCLEOTIDE SEQUENCE [LARGE SCALE GENOMIC DNA]</scope>
    <source>
        <strain evidence="1">ACIP111625</strain>
    </source>
</reference>
<organism evidence="1 2">
    <name type="scientific">Pseudogemmobacter humi</name>
    <dbReference type="NCBI Taxonomy" id="2483812"/>
    <lineage>
        <taxon>Bacteria</taxon>
        <taxon>Pseudomonadati</taxon>
        <taxon>Pseudomonadota</taxon>
        <taxon>Alphaproteobacteria</taxon>
        <taxon>Rhodobacterales</taxon>
        <taxon>Paracoccaceae</taxon>
        <taxon>Pseudogemmobacter</taxon>
    </lineage>
</organism>
<dbReference type="PIRSF" id="PIRSF011386">
    <property type="entry name" value="FixH"/>
    <property type="match status" value="1"/>
</dbReference>
<dbReference type="RefSeq" id="WP_124085855.1">
    <property type="nucleotide sequence ID" value="NZ_UXAW01000051.1"/>
</dbReference>
<dbReference type="EMBL" id="UXAW01000051">
    <property type="protein sequence ID" value="VDC25207.1"/>
    <property type="molecule type" value="Genomic_DNA"/>
</dbReference>